<evidence type="ECO:0000313" key="1">
    <source>
        <dbReference type="EMBL" id="MXP40726.1"/>
    </source>
</evidence>
<proteinExistence type="predicted"/>
<accession>A0A6I4UQJ0</accession>
<dbReference type="RefSeq" id="WP_160745594.1">
    <property type="nucleotide sequence ID" value="NZ_WTYK01000002.1"/>
</dbReference>
<comment type="caution">
    <text evidence="1">The sequence shown here is derived from an EMBL/GenBank/DDBJ whole genome shotgun (WGS) entry which is preliminary data.</text>
</comment>
<keyword evidence="2" id="KW-1185">Reference proteome</keyword>
<sequence>MSAPRRPLDEMLSELVAGLDWAGERGARAFAATGITPSSIEFDLPVEACLEQREGQWVVLADSPRTRLRTAFDLPASRLTARIVVEGGA</sequence>
<dbReference type="Proteomes" id="UP000469159">
    <property type="component" value="Unassembled WGS sequence"/>
</dbReference>
<evidence type="ECO:0000313" key="2">
    <source>
        <dbReference type="Proteomes" id="UP000469159"/>
    </source>
</evidence>
<dbReference type="AlphaFoldDB" id="A0A6I4UQJ0"/>
<gene>
    <name evidence="1" type="ORF">GRI75_03560</name>
</gene>
<dbReference type="EMBL" id="WTYK01000002">
    <property type="protein sequence ID" value="MXP40726.1"/>
    <property type="molecule type" value="Genomic_DNA"/>
</dbReference>
<reference evidence="1 2" key="1">
    <citation type="submission" date="2019-12" db="EMBL/GenBank/DDBJ databases">
        <title>Genomic-based taxomic classification of the family Erythrobacteraceae.</title>
        <authorList>
            <person name="Xu L."/>
        </authorList>
    </citation>
    <scope>NUCLEOTIDE SEQUENCE [LARGE SCALE GENOMIC DNA]</scope>
    <source>
        <strain evidence="1 2">MCCC 1K02066</strain>
    </source>
</reference>
<name>A0A6I4UQJ0_9SPHN</name>
<protein>
    <submittedName>
        <fullName evidence="1">Uncharacterized protein</fullName>
    </submittedName>
</protein>
<dbReference type="OrthoDB" id="9788394at2"/>
<organism evidence="1 2">
    <name type="scientific">Croceibacterium soli</name>
    <dbReference type="NCBI Taxonomy" id="1739690"/>
    <lineage>
        <taxon>Bacteria</taxon>
        <taxon>Pseudomonadati</taxon>
        <taxon>Pseudomonadota</taxon>
        <taxon>Alphaproteobacteria</taxon>
        <taxon>Sphingomonadales</taxon>
        <taxon>Erythrobacteraceae</taxon>
        <taxon>Croceibacterium</taxon>
    </lineage>
</organism>